<dbReference type="EMBL" id="PGCI01000025">
    <property type="protein sequence ID" value="PLW48189.1"/>
    <property type="molecule type" value="Genomic_DNA"/>
</dbReference>
<accession>A0A2N5VYS9</accession>
<dbReference type="AlphaFoldDB" id="A0A2N5VYS9"/>
<organism evidence="2 3">
    <name type="scientific">Puccinia coronata f. sp. avenae</name>
    <dbReference type="NCBI Taxonomy" id="200324"/>
    <lineage>
        <taxon>Eukaryota</taxon>
        <taxon>Fungi</taxon>
        <taxon>Dikarya</taxon>
        <taxon>Basidiomycota</taxon>
        <taxon>Pucciniomycotina</taxon>
        <taxon>Pucciniomycetes</taxon>
        <taxon>Pucciniales</taxon>
        <taxon>Pucciniaceae</taxon>
        <taxon>Puccinia</taxon>
    </lineage>
</organism>
<evidence type="ECO:0000313" key="3">
    <source>
        <dbReference type="Proteomes" id="UP000235388"/>
    </source>
</evidence>
<evidence type="ECO:0000313" key="4">
    <source>
        <dbReference type="Proteomes" id="UP000235392"/>
    </source>
</evidence>
<gene>
    <name evidence="2" type="ORF">PCANC_05302</name>
    <name evidence="1" type="ORF">PCASD_03323</name>
</gene>
<evidence type="ECO:0000313" key="1">
    <source>
        <dbReference type="EMBL" id="PLW48189.1"/>
    </source>
</evidence>
<dbReference type="EMBL" id="PGCJ01000036">
    <property type="protein sequence ID" value="PLW55151.1"/>
    <property type="molecule type" value="Genomic_DNA"/>
</dbReference>
<dbReference type="Proteomes" id="UP000235392">
    <property type="component" value="Unassembled WGS sequence"/>
</dbReference>
<reference evidence="3 4" key="1">
    <citation type="submission" date="2017-11" db="EMBL/GenBank/DDBJ databases">
        <title>De novo assembly and phasing of dikaryotic genomes from two isolates of Puccinia coronata f. sp. avenae, the causal agent of oat crown rust.</title>
        <authorList>
            <person name="Miller M.E."/>
            <person name="Zhang Y."/>
            <person name="Omidvar V."/>
            <person name="Sperschneider J."/>
            <person name="Schwessinger B."/>
            <person name="Raley C."/>
            <person name="Palmer J.M."/>
            <person name="Garnica D."/>
            <person name="Upadhyaya N."/>
            <person name="Rathjen J."/>
            <person name="Taylor J.M."/>
            <person name="Park R.F."/>
            <person name="Dodds P.N."/>
            <person name="Hirsch C.D."/>
            <person name="Kianian S.F."/>
            <person name="Figueroa M."/>
        </authorList>
    </citation>
    <scope>NUCLEOTIDE SEQUENCE [LARGE SCALE GENOMIC DNA]</scope>
    <source>
        <strain evidence="2">12NC29</strain>
        <strain evidence="1">12SD80</strain>
    </source>
</reference>
<protein>
    <submittedName>
        <fullName evidence="2">Uncharacterized protein</fullName>
    </submittedName>
</protein>
<sequence length="106" mass="11366">MSSLNVNVGTPNAVQRSDLAPRIRISPIRSRTRRIPGPGAGLTGFSGTKILSFFNDLTATCDQESFFTAEGLKASVEANLNAKNSLQMVSEALLDPLELSGRIPDF</sequence>
<keyword evidence="3" id="KW-1185">Reference proteome</keyword>
<evidence type="ECO:0000313" key="2">
    <source>
        <dbReference type="EMBL" id="PLW55151.1"/>
    </source>
</evidence>
<dbReference type="Proteomes" id="UP000235388">
    <property type="component" value="Unassembled WGS sequence"/>
</dbReference>
<proteinExistence type="predicted"/>
<comment type="caution">
    <text evidence="2">The sequence shown here is derived from an EMBL/GenBank/DDBJ whole genome shotgun (WGS) entry which is preliminary data.</text>
</comment>
<name>A0A2N5VYS9_9BASI</name>